<gene>
    <name evidence="1" type="ORF">M8A51_18250</name>
</gene>
<dbReference type="RefSeq" id="WP_251779954.1">
    <property type="nucleotide sequence ID" value="NZ_JAMKFE010000012.1"/>
</dbReference>
<name>A0ABT0YRU5_9BURK</name>
<keyword evidence="2" id="KW-1185">Reference proteome</keyword>
<accession>A0ABT0YRU5</accession>
<evidence type="ECO:0000313" key="1">
    <source>
        <dbReference type="EMBL" id="MCM5681473.1"/>
    </source>
</evidence>
<comment type="caution">
    <text evidence="1">The sequence shown here is derived from an EMBL/GenBank/DDBJ whole genome shotgun (WGS) entry which is preliminary data.</text>
</comment>
<organism evidence="1 2">
    <name type="scientific">Caldimonas mangrovi</name>
    <dbReference type="NCBI Taxonomy" id="2944811"/>
    <lineage>
        <taxon>Bacteria</taxon>
        <taxon>Pseudomonadati</taxon>
        <taxon>Pseudomonadota</taxon>
        <taxon>Betaproteobacteria</taxon>
        <taxon>Burkholderiales</taxon>
        <taxon>Sphaerotilaceae</taxon>
        <taxon>Caldimonas</taxon>
    </lineage>
</organism>
<proteinExistence type="predicted"/>
<evidence type="ECO:0000313" key="2">
    <source>
        <dbReference type="Proteomes" id="UP001165541"/>
    </source>
</evidence>
<reference evidence="1" key="1">
    <citation type="submission" date="2022-05" db="EMBL/GenBank/DDBJ databases">
        <title>Schlegelella sp. nov., isolated from mangrove soil.</title>
        <authorList>
            <person name="Liu Y."/>
            <person name="Ge X."/>
            <person name="Liu W."/>
        </authorList>
    </citation>
    <scope>NUCLEOTIDE SEQUENCE</scope>
    <source>
        <strain evidence="1">S2-27</strain>
    </source>
</reference>
<sequence>MNDSSTNIEDTSGYPVVYRNLMTVGLLGSCYRAHEDAEKVSVAVEATLADPAQYRMYRALAQGIGGDASFAQAEIGKRLEADPEDDKAKVALAVSLMLAGDPEWKNLIENVLATSTDQVAREGATGLIQYLSSLNVQ</sequence>
<dbReference type="Proteomes" id="UP001165541">
    <property type="component" value="Unassembled WGS sequence"/>
</dbReference>
<protein>
    <recommendedName>
        <fullName evidence="3">HEAT repeat domain-containing protein</fullName>
    </recommendedName>
</protein>
<dbReference type="EMBL" id="JAMKFE010000012">
    <property type="protein sequence ID" value="MCM5681473.1"/>
    <property type="molecule type" value="Genomic_DNA"/>
</dbReference>
<evidence type="ECO:0008006" key="3">
    <source>
        <dbReference type="Google" id="ProtNLM"/>
    </source>
</evidence>